<evidence type="ECO:0000256" key="2">
    <source>
        <dbReference type="SAM" id="SignalP"/>
    </source>
</evidence>
<protein>
    <recommendedName>
        <fullName evidence="3">F-box domain-containing protein</fullName>
    </recommendedName>
</protein>
<dbReference type="Pfam" id="PF04773">
    <property type="entry name" value="FecR"/>
    <property type="match status" value="1"/>
</dbReference>
<proteinExistence type="predicted"/>
<gene>
    <name evidence="4" type="ORF">BSK52_00950</name>
</gene>
<keyword evidence="2" id="KW-0732">Signal</keyword>
<reference evidence="4 5" key="1">
    <citation type="submission" date="2016-10" db="EMBL/GenBank/DDBJ databases">
        <title>Paenibacillus species isolates.</title>
        <authorList>
            <person name="Beno S.M."/>
        </authorList>
    </citation>
    <scope>NUCLEOTIDE SEQUENCE [LARGE SCALE GENOMIC DNA]</scope>
    <source>
        <strain evidence="4 5">FSL H7-0710</strain>
    </source>
</reference>
<comment type="caution">
    <text evidence="4">The sequence shown here is derived from an EMBL/GenBank/DDBJ whole genome shotgun (WGS) entry which is preliminary data.</text>
</comment>
<dbReference type="InterPro" id="IPR006860">
    <property type="entry name" value="FecR"/>
</dbReference>
<name>A0A1R0Y9U9_9BACL</name>
<feature type="domain" description="F-box" evidence="3">
    <location>
        <begin position="209"/>
        <end position="255"/>
    </location>
</feature>
<dbReference type="PROSITE" id="PS50181">
    <property type="entry name" value="FBOX"/>
    <property type="match status" value="1"/>
</dbReference>
<evidence type="ECO:0000256" key="1">
    <source>
        <dbReference type="SAM" id="MobiDB-lite"/>
    </source>
</evidence>
<feature type="chain" id="PRO_5038750132" description="F-box domain-containing protein" evidence="2">
    <location>
        <begin position="21"/>
        <end position="559"/>
    </location>
</feature>
<dbReference type="PANTHER" id="PTHR38731">
    <property type="entry name" value="LIPL45-RELATED LIPOPROTEIN-RELATED"/>
    <property type="match status" value="1"/>
</dbReference>
<evidence type="ECO:0000313" key="4">
    <source>
        <dbReference type="EMBL" id="OMD44140.1"/>
    </source>
</evidence>
<dbReference type="AlphaFoldDB" id="A0A1R0Y9U9"/>
<accession>A0A1R0Y9U9</accession>
<evidence type="ECO:0000259" key="3">
    <source>
        <dbReference type="PROSITE" id="PS50181"/>
    </source>
</evidence>
<evidence type="ECO:0000313" key="5">
    <source>
        <dbReference type="Proteomes" id="UP000187439"/>
    </source>
</evidence>
<sequence>MKSLKLTLSFILLFSIFWPAVVTQAKDSVKVGKITAVSGKSEVKKSGGTKKFNAFKGMAITQGDTIITGTDGQISLDLDANKEVTIGANTTLTISQLVESAKALGGKTSLKLQNGQVLIKVKKKLDGDSRFEIETPTAIMGVMGTEFFVSVNSQGNVVLNAGGGISGDYLGVLEGTVHVIPSNDPTLIERMITASQQLIMENQQWTQGQLSLNALPQFALEQHLKYLNEEEILEFESVKKKIEQLLEQIKATMPVHSSPPIPTIPPQINYDLSSSAPLDMTRPTPPTRPTPTATPTPTPEPTATPTPEPTPTPTPEPTATPTETPNPLGAPEIDQQEFREHIYDYLVRDNEIVLPFTVPLDFNIADDSNPNAARDGVSVTLNQSEDTLDLGEVYIRENKLHIQLRESLPYKSFVQIKVNGGLLKNTLTGGQVQEEVQQIADGGFYFKGVITPSYFNHTGPIGEDEAPEFIIHSLGYDVGEIRYHYEYDLGDPFPLEDTDYVLDRNDENTFVLKLTPAFLNRLTPEPYIVIIPLVRVEDTENGPVEVIIDNLQIRLSLLF</sequence>
<dbReference type="Proteomes" id="UP000187439">
    <property type="component" value="Unassembled WGS sequence"/>
</dbReference>
<dbReference type="Gene3D" id="2.60.120.1440">
    <property type="match status" value="1"/>
</dbReference>
<dbReference type="RefSeq" id="WP_081389674.1">
    <property type="nucleotide sequence ID" value="NZ_MPTC01000001.1"/>
</dbReference>
<feature type="region of interest" description="Disordered" evidence="1">
    <location>
        <begin position="255"/>
        <end position="331"/>
    </location>
</feature>
<dbReference type="InterPro" id="IPR001810">
    <property type="entry name" value="F-box_dom"/>
</dbReference>
<feature type="compositionally biased region" description="Pro residues" evidence="1">
    <location>
        <begin position="283"/>
        <end position="318"/>
    </location>
</feature>
<feature type="signal peptide" evidence="2">
    <location>
        <begin position="1"/>
        <end position="20"/>
    </location>
</feature>
<dbReference type="EMBL" id="MPTC01000001">
    <property type="protein sequence ID" value="OMD44140.1"/>
    <property type="molecule type" value="Genomic_DNA"/>
</dbReference>
<organism evidence="4 5">
    <name type="scientific">Paenibacillus odorifer</name>
    <dbReference type="NCBI Taxonomy" id="189426"/>
    <lineage>
        <taxon>Bacteria</taxon>
        <taxon>Bacillati</taxon>
        <taxon>Bacillota</taxon>
        <taxon>Bacilli</taxon>
        <taxon>Bacillales</taxon>
        <taxon>Paenibacillaceae</taxon>
        <taxon>Paenibacillus</taxon>
    </lineage>
</organism>
<dbReference type="OrthoDB" id="2888245at2"/>